<dbReference type="Proteomes" id="UP001172159">
    <property type="component" value="Unassembled WGS sequence"/>
</dbReference>
<comment type="subcellular location">
    <subcellularLocation>
        <location evidence="1">Membrane</location>
        <topology evidence="1">Single-pass membrane protein</topology>
    </subcellularLocation>
</comment>
<evidence type="ECO:0000313" key="8">
    <source>
        <dbReference type="Proteomes" id="UP001172159"/>
    </source>
</evidence>
<comment type="caution">
    <text evidence="7">The sequence shown here is derived from an EMBL/GenBank/DDBJ whole genome shotgun (WGS) entry which is preliminary data.</text>
</comment>
<proteinExistence type="predicted"/>
<dbReference type="PANTHER" id="PTHR12883:SF0">
    <property type="entry name" value="PAT COMPLEX SUBUNIT CCDC47"/>
    <property type="match status" value="1"/>
</dbReference>
<evidence type="ECO:0008006" key="9">
    <source>
        <dbReference type="Google" id="ProtNLM"/>
    </source>
</evidence>
<evidence type="ECO:0000313" key="7">
    <source>
        <dbReference type="EMBL" id="KAK0736970.1"/>
    </source>
</evidence>
<name>A0AA40EEI9_9PEZI</name>
<dbReference type="EMBL" id="JAUKTV010000005">
    <property type="protein sequence ID" value="KAK0736970.1"/>
    <property type="molecule type" value="Genomic_DNA"/>
</dbReference>
<keyword evidence="3 6" id="KW-1133">Transmembrane helix</keyword>
<organism evidence="7 8">
    <name type="scientific">Apiosordaria backusii</name>
    <dbReference type="NCBI Taxonomy" id="314023"/>
    <lineage>
        <taxon>Eukaryota</taxon>
        <taxon>Fungi</taxon>
        <taxon>Dikarya</taxon>
        <taxon>Ascomycota</taxon>
        <taxon>Pezizomycotina</taxon>
        <taxon>Sordariomycetes</taxon>
        <taxon>Sordariomycetidae</taxon>
        <taxon>Sordariales</taxon>
        <taxon>Lasiosphaeriaceae</taxon>
        <taxon>Apiosordaria</taxon>
    </lineage>
</organism>
<keyword evidence="2 6" id="KW-0812">Transmembrane</keyword>
<dbReference type="InterPro" id="IPR012879">
    <property type="entry name" value="CCDC47"/>
</dbReference>
<evidence type="ECO:0000256" key="2">
    <source>
        <dbReference type="ARBA" id="ARBA00022692"/>
    </source>
</evidence>
<evidence type="ECO:0000256" key="5">
    <source>
        <dbReference type="SAM" id="MobiDB-lite"/>
    </source>
</evidence>
<evidence type="ECO:0000256" key="6">
    <source>
        <dbReference type="SAM" id="Phobius"/>
    </source>
</evidence>
<evidence type="ECO:0000256" key="4">
    <source>
        <dbReference type="ARBA" id="ARBA00023136"/>
    </source>
</evidence>
<keyword evidence="4 6" id="KW-0472">Membrane</keyword>
<feature type="transmembrane region" description="Helical" evidence="6">
    <location>
        <begin position="79"/>
        <end position="97"/>
    </location>
</feature>
<evidence type="ECO:0000256" key="1">
    <source>
        <dbReference type="ARBA" id="ARBA00004167"/>
    </source>
</evidence>
<dbReference type="GO" id="GO:0005509">
    <property type="term" value="F:calcium ion binding"/>
    <property type="evidence" value="ECO:0007669"/>
    <property type="project" value="InterPro"/>
</dbReference>
<sequence>MANVINNLFGGVKPATPDPVKGGDSDFADFKEGADPSPIPFTPVSNTLTGAQPAQTLRPYTKWYRLDERHSLSDFKGEGIVLSVIALFLIFHLIGAGRNRTKAKKWISANNAPLTSEFASVGFDGVPASASDNKSEEIREKSLFEFATYATGRANVAFVDVKLTLIKRFNPLTSIFEAALGFFWDSFPAPKDVLDATIYPFDGREAQIVPGVPGAAELQTKDRSSYDNFVWALVHKDQMKKVRDDRYDLSLTVTKDHPKLPQWLTVMSESAEITDLLLTPELIKAAESAGDSFEYLIVSDQPVEQPKTLDETVPRKRIFLRYSLPSNNDYNNLLPIFHYFLRISDQLAKSAHFRPEVVKKVKAVRETTIKKIQKAEEEEKAEERAIEKEKARKAKRDAELNALDAKGQKKYLEKERERELKKGTKKMTTRA</sequence>
<protein>
    <recommendedName>
        <fullName evidence="9">DUF1682-domain-containing protein</fullName>
    </recommendedName>
</protein>
<keyword evidence="8" id="KW-1185">Reference proteome</keyword>
<accession>A0AA40EEI9</accession>
<dbReference type="GO" id="GO:0005783">
    <property type="term" value="C:endoplasmic reticulum"/>
    <property type="evidence" value="ECO:0007669"/>
    <property type="project" value="InterPro"/>
</dbReference>
<gene>
    <name evidence="7" type="ORF">B0T21DRAFT_330691</name>
</gene>
<feature type="compositionally biased region" description="Basic and acidic residues" evidence="5">
    <location>
        <begin position="406"/>
        <end position="422"/>
    </location>
</feature>
<dbReference type="GO" id="GO:0032469">
    <property type="term" value="P:endoplasmic reticulum calcium ion homeostasis"/>
    <property type="evidence" value="ECO:0007669"/>
    <property type="project" value="InterPro"/>
</dbReference>
<dbReference type="AlphaFoldDB" id="A0AA40EEI9"/>
<evidence type="ECO:0000256" key="3">
    <source>
        <dbReference type="ARBA" id="ARBA00022989"/>
    </source>
</evidence>
<dbReference type="Pfam" id="PF07946">
    <property type="entry name" value="CCDC47"/>
    <property type="match status" value="1"/>
</dbReference>
<dbReference type="GO" id="GO:0016020">
    <property type="term" value="C:membrane"/>
    <property type="evidence" value="ECO:0007669"/>
    <property type="project" value="UniProtKB-SubCell"/>
</dbReference>
<dbReference type="PANTHER" id="PTHR12883">
    <property type="entry name" value="ADIPOCYTE-SPECIFIC PROTEIN 4-RELATED"/>
    <property type="match status" value="1"/>
</dbReference>
<reference evidence="7" key="1">
    <citation type="submission" date="2023-06" db="EMBL/GenBank/DDBJ databases">
        <title>Genome-scale phylogeny and comparative genomics of the fungal order Sordariales.</title>
        <authorList>
            <consortium name="Lawrence Berkeley National Laboratory"/>
            <person name="Hensen N."/>
            <person name="Bonometti L."/>
            <person name="Westerberg I."/>
            <person name="Brannstrom I.O."/>
            <person name="Guillou S."/>
            <person name="Cros-Aarteil S."/>
            <person name="Calhoun S."/>
            <person name="Haridas S."/>
            <person name="Kuo A."/>
            <person name="Mondo S."/>
            <person name="Pangilinan J."/>
            <person name="Riley R."/>
            <person name="Labutti K."/>
            <person name="Andreopoulos B."/>
            <person name="Lipzen A."/>
            <person name="Chen C."/>
            <person name="Yanf M."/>
            <person name="Daum C."/>
            <person name="Ng V."/>
            <person name="Clum A."/>
            <person name="Steindorff A."/>
            <person name="Ohm R."/>
            <person name="Martin F."/>
            <person name="Silar P."/>
            <person name="Natvig D."/>
            <person name="Lalanne C."/>
            <person name="Gautier V."/>
            <person name="Ament-Velasquez S.L."/>
            <person name="Kruys A."/>
            <person name="Hutchinson M.I."/>
            <person name="Powell A.J."/>
            <person name="Barry K."/>
            <person name="Miller A.N."/>
            <person name="Grigoriev I.V."/>
            <person name="Debuchy R."/>
            <person name="Gladieux P."/>
            <person name="Thoren M.H."/>
            <person name="Johannesson H."/>
        </authorList>
    </citation>
    <scope>NUCLEOTIDE SEQUENCE</scope>
    <source>
        <strain evidence="7">CBS 540.89</strain>
    </source>
</reference>
<feature type="region of interest" description="Disordered" evidence="5">
    <location>
        <begin position="387"/>
        <end position="431"/>
    </location>
</feature>